<dbReference type="Proteomes" id="UP000257109">
    <property type="component" value="Unassembled WGS sequence"/>
</dbReference>
<name>A0A371HE76_MUCPR</name>
<dbReference type="EMBL" id="QJKJ01002839">
    <property type="protein sequence ID" value="RDY01099.1"/>
    <property type="molecule type" value="Genomic_DNA"/>
</dbReference>
<organism evidence="2 3">
    <name type="scientific">Mucuna pruriens</name>
    <name type="common">Velvet bean</name>
    <name type="synonym">Dolichos pruriens</name>
    <dbReference type="NCBI Taxonomy" id="157652"/>
    <lineage>
        <taxon>Eukaryota</taxon>
        <taxon>Viridiplantae</taxon>
        <taxon>Streptophyta</taxon>
        <taxon>Embryophyta</taxon>
        <taxon>Tracheophyta</taxon>
        <taxon>Spermatophyta</taxon>
        <taxon>Magnoliopsida</taxon>
        <taxon>eudicotyledons</taxon>
        <taxon>Gunneridae</taxon>
        <taxon>Pentapetalae</taxon>
        <taxon>rosids</taxon>
        <taxon>fabids</taxon>
        <taxon>Fabales</taxon>
        <taxon>Fabaceae</taxon>
        <taxon>Papilionoideae</taxon>
        <taxon>50 kb inversion clade</taxon>
        <taxon>NPAAA clade</taxon>
        <taxon>indigoferoid/millettioid clade</taxon>
        <taxon>Phaseoleae</taxon>
        <taxon>Mucuna</taxon>
    </lineage>
</organism>
<evidence type="ECO:0000313" key="2">
    <source>
        <dbReference type="EMBL" id="RDY01099.1"/>
    </source>
</evidence>
<reference evidence="2" key="1">
    <citation type="submission" date="2018-05" db="EMBL/GenBank/DDBJ databases">
        <title>Draft genome of Mucuna pruriens seed.</title>
        <authorList>
            <person name="Nnadi N.E."/>
            <person name="Vos R."/>
            <person name="Hasami M.H."/>
            <person name="Devisetty U.K."/>
            <person name="Aguiy J.C."/>
        </authorList>
    </citation>
    <scope>NUCLEOTIDE SEQUENCE [LARGE SCALE GENOMIC DNA]</scope>
    <source>
        <strain evidence="2">JCA_2017</strain>
    </source>
</reference>
<feature type="region of interest" description="Disordered" evidence="1">
    <location>
        <begin position="1"/>
        <end position="24"/>
    </location>
</feature>
<accession>A0A371HE76</accession>
<feature type="compositionally biased region" description="Basic residues" evidence="1">
    <location>
        <begin position="1"/>
        <end position="10"/>
    </location>
</feature>
<gene>
    <name evidence="2" type="ORF">CR513_15621</name>
</gene>
<keyword evidence="3" id="KW-1185">Reference proteome</keyword>
<evidence type="ECO:0000256" key="1">
    <source>
        <dbReference type="SAM" id="MobiDB-lite"/>
    </source>
</evidence>
<dbReference type="AlphaFoldDB" id="A0A371HE76"/>
<comment type="caution">
    <text evidence="2">The sequence shown here is derived from an EMBL/GenBank/DDBJ whole genome shotgun (WGS) entry which is preliminary data.</text>
</comment>
<feature type="non-terminal residue" evidence="2">
    <location>
        <position position="1"/>
    </location>
</feature>
<proteinExistence type="predicted"/>
<protein>
    <submittedName>
        <fullName evidence="2">Uncharacterized protein</fullName>
    </submittedName>
</protein>
<evidence type="ECO:0000313" key="3">
    <source>
        <dbReference type="Proteomes" id="UP000257109"/>
    </source>
</evidence>
<sequence length="83" mass="9567">MEQKGPRPKRTFGGDVGGPRKSTLRSQACFRKNKSEEHALAQALHSHAQAKHARARFSCMTFLEKYFSKDVKNKKEMEFLELK</sequence>